<sequence>MEILLLWADNLDDAIGALRHYGPRIMELLVALVLFVATGIGLLLAPSPVLAVVGCAVVTEVVRRRRLRAWAAHRPISPYEDGCR</sequence>
<name>A0A127F5Q4_STEDE</name>
<proteinExistence type="predicted"/>
<dbReference type="AlphaFoldDB" id="A0A127F5Q4"/>
<gene>
    <name evidence="2" type="ORF">ACG33_01360</name>
</gene>
<dbReference type="EMBL" id="CP011971">
    <property type="protein sequence ID" value="AMN45774.1"/>
    <property type="molecule type" value="Genomic_DNA"/>
</dbReference>
<dbReference type="KEGG" id="sdf:ACG33_01360"/>
<evidence type="ECO:0000313" key="2">
    <source>
        <dbReference type="EMBL" id="AMN45774.1"/>
    </source>
</evidence>
<keyword evidence="1" id="KW-0812">Transmembrane</keyword>
<reference evidence="2 3" key="1">
    <citation type="submission" date="2015-06" db="EMBL/GenBank/DDBJ databases">
        <title>A Comprehensive Approach to Explore the Metabolic and Phylogenetic Diversity of Bacterial Steroid Degradation in the Environment: Testosterone as an Example.</title>
        <authorList>
            <person name="Yang F.-C."/>
            <person name="Chen Y.-L."/>
            <person name="Yu C.-P."/>
            <person name="Tang S.-L."/>
            <person name="Wang P.-H."/>
            <person name="Ismail W."/>
            <person name="Wang C.-H."/>
            <person name="Yang C.-Y."/>
            <person name="Chiang Y.-R."/>
        </authorList>
    </citation>
    <scope>NUCLEOTIDE SEQUENCE [LARGE SCALE GENOMIC DNA]</scope>
    <source>
        <strain evidence="2 3">DSM 18526</strain>
    </source>
</reference>
<organism evidence="2 3">
    <name type="scientific">Steroidobacter denitrificans</name>
    <dbReference type="NCBI Taxonomy" id="465721"/>
    <lineage>
        <taxon>Bacteria</taxon>
        <taxon>Pseudomonadati</taxon>
        <taxon>Pseudomonadota</taxon>
        <taxon>Gammaproteobacteria</taxon>
        <taxon>Steroidobacterales</taxon>
        <taxon>Steroidobacteraceae</taxon>
        <taxon>Steroidobacter</taxon>
    </lineage>
</organism>
<keyword evidence="1" id="KW-0472">Membrane</keyword>
<dbReference type="STRING" id="465721.ACG33_01360"/>
<dbReference type="RefSeq" id="WP_066918053.1">
    <property type="nucleotide sequence ID" value="NZ_CP011971.1"/>
</dbReference>
<keyword evidence="1" id="KW-1133">Transmembrane helix</keyword>
<accession>A0A127F5Q4</accession>
<evidence type="ECO:0000313" key="3">
    <source>
        <dbReference type="Proteomes" id="UP000070250"/>
    </source>
</evidence>
<evidence type="ECO:0000256" key="1">
    <source>
        <dbReference type="SAM" id="Phobius"/>
    </source>
</evidence>
<feature type="transmembrane region" description="Helical" evidence="1">
    <location>
        <begin position="28"/>
        <end position="58"/>
    </location>
</feature>
<protein>
    <submittedName>
        <fullName evidence="2">Uncharacterized protein</fullName>
    </submittedName>
</protein>
<keyword evidence="3" id="KW-1185">Reference proteome</keyword>
<dbReference type="Proteomes" id="UP000070250">
    <property type="component" value="Chromosome"/>
</dbReference>